<accession>A0A2X0IIV3</accession>
<proteinExistence type="predicted"/>
<dbReference type="EMBL" id="QKYN01000054">
    <property type="protein sequence ID" value="RAG84952.1"/>
    <property type="molecule type" value="Genomic_DNA"/>
</dbReference>
<gene>
    <name evidence="1" type="ORF">DN069_14100</name>
</gene>
<protein>
    <submittedName>
        <fullName evidence="1">Uncharacterized protein</fullName>
    </submittedName>
</protein>
<keyword evidence="2" id="KW-1185">Reference proteome</keyword>
<sequence>MSRTISSLVGEPVSRLNAEVSTTGAALAPTGDPAEVRAATDRALGAAAAVAVLDNADLLCEPAHDSRALRSAREALRAARTTALALAAPKGSVEGIDAVIRVIAVALDTTRASSA</sequence>
<name>A0A2X0IIV3_9ACTN</name>
<reference evidence="1 2" key="1">
    <citation type="submission" date="2018-06" db="EMBL/GenBank/DDBJ databases">
        <title>Streptacidiphilus pinicola sp. nov., isolated from pine grove soil.</title>
        <authorList>
            <person name="Roh S.G."/>
            <person name="Park S."/>
            <person name="Kim M.-K."/>
            <person name="Yun B.-R."/>
            <person name="Park J."/>
            <person name="Kim M.J."/>
            <person name="Kim Y.S."/>
            <person name="Kim S.B."/>
        </authorList>
    </citation>
    <scope>NUCLEOTIDE SEQUENCE [LARGE SCALE GENOMIC DNA]</scope>
    <source>
        <strain evidence="1 2">MMS16-CNU450</strain>
    </source>
</reference>
<dbReference type="AlphaFoldDB" id="A0A2X0IIV3"/>
<comment type="caution">
    <text evidence="1">The sequence shown here is derived from an EMBL/GenBank/DDBJ whole genome shotgun (WGS) entry which is preliminary data.</text>
</comment>
<dbReference type="RefSeq" id="WP_111501313.1">
    <property type="nucleotide sequence ID" value="NZ_QKYN01000054.1"/>
</dbReference>
<evidence type="ECO:0000313" key="1">
    <source>
        <dbReference type="EMBL" id="RAG84952.1"/>
    </source>
</evidence>
<organism evidence="1 2">
    <name type="scientific">Streptacidiphilus pinicola</name>
    <dbReference type="NCBI Taxonomy" id="2219663"/>
    <lineage>
        <taxon>Bacteria</taxon>
        <taxon>Bacillati</taxon>
        <taxon>Actinomycetota</taxon>
        <taxon>Actinomycetes</taxon>
        <taxon>Kitasatosporales</taxon>
        <taxon>Streptomycetaceae</taxon>
        <taxon>Streptacidiphilus</taxon>
    </lineage>
</organism>
<evidence type="ECO:0000313" key="2">
    <source>
        <dbReference type="Proteomes" id="UP000248889"/>
    </source>
</evidence>
<dbReference type="OrthoDB" id="3855093at2"/>
<dbReference type="Proteomes" id="UP000248889">
    <property type="component" value="Unassembled WGS sequence"/>
</dbReference>